<comment type="pathway">
    <text evidence="3">Amino-acid biosynthesis; L-methionine biosynthesis via de novo pathway.</text>
</comment>
<accession>A0A8B8AIN1</accession>
<keyword evidence="7" id="KW-1185">Reference proteome</keyword>
<evidence type="ECO:0000313" key="7">
    <source>
        <dbReference type="Proteomes" id="UP000694844"/>
    </source>
</evidence>
<dbReference type="InterPro" id="IPR036589">
    <property type="entry name" value="HCY_dom_sf"/>
</dbReference>
<keyword evidence="1 5" id="KW-0489">Methyltransferase</keyword>
<protein>
    <submittedName>
        <fullName evidence="8">Betaine--homocysteine S-methyltransferase 1-like isoform X2</fullName>
    </submittedName>
</protein>
<evidence type="ECO:0000256" key="2">
    <source>
        <dbReference type="ARBA" id="ARBA00022679"/>
    </source>
</evidence>
<keyword evidence="4 5" id="KW-0479">Metal-binding</keyword>
<feature type="domain" description="Hcy-binding" evidence="6">
    <location>
        <begin position="5"/>
        <end position="309"/>
    </location>
</feature>
<dbReference type="SUPFAM" id="SSF82282">
    <property type="entry name" value="Homocysteine S-methyltransferase"/>
    <property type="match status" value="1"/>
</dbReference>
<dbReference type="RefSeq" id="XP_022291116.1">
    <property type="nucleotide sequence ID" value="XM_022435408.1"/>
</dbReference>
<dbReference type="PIRSF" id="PIRSF037505">
    <property type="entry name" value="Betaine_HMT"/>
    <property type="match status" value="1"/>
</dbReference>
<dbReference type="InterPro" id="IPR003726">
    <property type="entry name" value="HCY_dom"/>
</dbReference>
<feature type="binding site" evidence="4 5">
    <location>
        <position position="211"/>
    </location>
    <ligand>
        <name>Zn(2+)</name>
        <dbReference type="ChEBI" id="CHEBI:29105"/>
    </ligand>
</feature>
<keyword evidence="4 5" id="KW-0862">Zinc</keyword>
<evidence type="ECO:0000256" key="3">
    <source>
        <dbReference type="ARBA" id="ARBA00034478"/>
    </source>
</evidence>
<evidence type="ECO:0000259" key="6">
    <source>
        <dbReference type="PROSITE" id="PS50970"/>
    </source>
</evidence>
<sequence length="353" mass="39367">MANQGLVERLKNGEDILIAEGYMWEFERRGYLTAGGFIPEIVLDNPELVRALHMEFIHAGTDVIEAFTYYGHREKLRTIGREDDLEKLNRVALQIAKEVARENGKLFAGGICNSGIYDPDNEASSDTVMSMFKEQIEWAVEYGVDYIIAETFNDLGEAMLALQAIQKYGKGVPAVITITPYCPDMTTDDVPIPEACRRLEEAGAAVVGVNCGRGPRTMLPLAKEIKKVCKGPVAMLPVTFRCHDNCRTFQSLKDPETGKPMYPTDLEAARCSRSDIRTWAEEAKKAGINYIGLCCGNASFYFRELAEAYGRKPPASKYAPDISLSHVFGKTSESEKFKRSTKIKEFMIGKENL</sequence>
<dbReference type="GO" id="GO:0008168">
    <property type="term" value="F:methyltransferase activity"/>
    <property type="evidence" value="ECO:0007669"/>
    <property type="project" value="UniProtKB-UniRule"/>
</dbReference>
<feature type="binding site" evidence="4 5">
    <location>
        <position position="294"/>
    </location>
    <ligand>
        <name>Zn(2+)</name>
        <dbReference type="ChEBI" id="CHEBI:29105"/>
    </ligand>
</feature>
<evidence type="ECO:0000256" key="1">
    <source>
        <dbReference type="ARBA" id="ARBA00022603"/>
    </source>
</evidence>
<dbReference type="InterPro" id="IPR017226">
    <property type="entry name" value="BHMT-like"/>
</dbReference>
<proteinExistence type="predicted"/>
<dbReference type="Proteomes" id="UP000694844">
    <property type="component" value="Chromosome 7"/>
</dbReference>
<dbReference type="GO" id="GO:0008270">
    <property type="term" value="F:zinc ion binding"/>
    <property type="evidence" value="ECO:0007669"/>
    <property type="project" value="InterPro"/>
</dbReference>
<reference evidence="8" key="1">
    <citation type="submission" date="2025-08" db="UniProtKB">
        <authorList>
            <consortium name="RefSeq"/>
        </authorList>
    </citation>
    <scope>IDENTIFICATION</scope>
    <source>
        <tissue evidence="8">Whole sample</tissue>
    </source>
</reference>
<dbReference type="PANTHER" id="PTHR11103">
    <property type="entry name" value="SLR1189 PROTEIN"/>
    <property type="match status" value="1"/>
</dbReference>
<dbReference type="Gene3D" id="3.20.20.330">
    <property type="entry name" value="Homocysteine-binding-like domain"/>
    <property type="match status" value="1"/>
</dbReference>
<name>A0A8B8AIN1_CRAVI</name>
<dbReference type="OrthoDB" id="261426at2759"/>
<dbReference type="PANTHER" id="PTHR11103:SF18">
    <property type="entry name" value="SLR1189 PROTEIN"/>
    <property type="match status" value="1"/>
</dbReference>
<gene>
    <name evidence="8" type="primary">LOC111102594</name>
</gene>
<evidence type="ECO:0000256" key="4">
    <source>
        <dbReference type="PIRSR" id="PIRSR037505-2"/>
    </source>
</evidence>
<dbReference type="UniPathway" id="UPA00051">
    <property type="reaction ID" value="UER00083"/>
</dbReference>
<dbReference type="AlphaFoldDB" id="A0A8B8AIN1"/>
<evidence type="ECO:0000313" key="8">
    <source>
        <dbReference type="RefSeq" id="XP_022291116.1"/>
    </source>
</evidence>
<organism evidence="7 8">
    <name type="scientific">Crassostrea virginica</name>
    <name type="common">Eastern oyster</name>
    <dbReference type="NCBI Taxonomy" id="6565"/>
    <lineage>
        <taxon>Eukaryota</taxon>
        <taxon>Metazoa</taxon>
        <taxon>Spiralia</taxon>
        <taxon>Lophotrochozoa</taxon>
        <taxon>Mollusca</taxon>
        <taxon>Bivalvia</taxon>
        <taxon>Autobranchia</taxon>
        <taxon>Pteriomorphia</taxon>
        <taxon>Ostreida</taxon>
        <taxon>Ostreoidea</taxon>
        <taxon>Ostreidae</taxon>
        <taxon>Crassostrea</taxon>
    </lineage>
</organism>
<comment type="cofactor">
    <cofactor evidence="4">
        <name>Zn(2+)</name>
        <dbReference type="ChEBI" id="CHEBI:29105"/>
    </cofactor>
    <text evidence="4">Binds 1 zinc ion per subunit.</text>
</comment>
<dbReference type="GO" id="GO:0009086">
    <property type="term" value="P:methionine biosynthetic process"/>
    <property type="evidence" value="ECO:0007669"/>
    <property type="project" value="InterPro"/>
</dbReference>
<keyword evidence="2 5" id="KW-0808">Transferase</keyword>
<dbReference type="Pfam" id="PF02574">
    <property type="entry name" value="S-methyl_trans"/>
    <property type="match status" value="1"/>
</dbReference>
<evidence type="ECO:0000256" key="5">
    <source>
        <dbReference type="PROSITE-ProRule" id="PRU00333"/>
    </source>
</evidence>
<dbReference type="PROSITE" id="PS50970">
    <property type="entry name" value="HCY"/>
    <property type="match status" value="1"/>
</dbReference>
<dbReference type="GO" id="GO:0032259">
    <property type="term" value="P:methylation"/>
    <property type="evidence" value="ECO:0007669"/>
    <property type="project" value="UniProtKB-KW"/>
</dbReference>
<feature type="binding site" evidence="4 5">
    <location>
        <position position="295"/>
    </location>
    <ligand>
        <name>Zn(2+)</name>
        <dbReference type="ChEBI" id="CHEBI:29105"/>
    </ligand>
</feature>
<dbReference type="GeneID" id="111102594"/>